<name>A0A4E0QXK7_FASHE</name>
<protein>
    <submittedName>
        <fullName evidence="1">Uncharacterized protein</fullName>
    </submittedName>
</protein>
<accession>A0A4E0QXK7</accession>
<keyword evidence="2" id="KW-1185">Reference proteome</keyword>
<dbReference type="EMBL" id="JXXN02005203">
    <property type="protein sequence ID" value="THD20065.1"/>
    <property type="molecule type" value="Genomic_DNA"/>
</dbReference>
<gene>
    <name evidence="1" type="ORF">D915_009196</name>
</gene>
<dbReference type="AlphaFoldDB" id="A0A4E0QXK7"/>
<dbReference type="Proteomes" id="UP000230066">
    <property type="component" value="Unassembled WGS sequence"/>
</dbReference>
<comment type="caution">
    <text evidence="1">The sequence shown here is derived from an EMBL/GenBank/DDBJ whole genome shotgun (WGS) entry which is preliminary data.</text>
</comment>
<evidence type="ECO:0000313" key="1">
    <source>
        <dbReference type="EMBL" id="THD20065.1"/>
    </source>
</evidence>
<organism evidence="1 2">
    <name type="scientific">Fasciola hepatica</name>
    <name type="common">Liver fluke</name>
    <dbReference type="NCBI Taxonomy" id="6192"/>
    <lineage>
        <taxon>Eukaryota</taxon>
        <taxon>Metazoa</taxon>
        <taxon>Spiralia</taxon>
        <taxon>Lophotrochozoa</taxon>
        <taxon>Platyhelminthes</taxon>
        <taxon>Trematoda</taxon>
        <taxon>Digenea</taxon>
        <taxon>Plagiorchiida</taxon>
        <taxon>Echinostomata</taxon>
        <taxon>Echinostomatoidea</taxon>
        <taxon>Fasciolidae</taxon>
        <taxon>Fasciola</taxon>
    </lineage>
</organism>
<sequence>MQWAPRSWLSCSTTNALWNLWSRKVHGRCTASVRVSSRKAGERLGFSTKAFSSSGNLSAKQRSG</sequence>
<proteinExistence type="predicted"/>
<evidence type="ECO:0000313" key="2">
    <source>
        <dbReference type="Proteomes" id="UP000230066"/>
    </source>
</evidence>
<reference evidence="1" key="1">
    <citation type="submission" date="2019-03" db="EMBL/GenBank/DDBJ databases">
        <title>Improved annotation for the trematode Fasciola hepatica.</title>
        <authorList>
            <person name="Choi Y.-J."/>
            <person name="Martin J."/>
            <person name="Mitreva M."/>
        </authorList>
    </citation>
    <scope>NUCLEOTIDE SEQUENCE [LARGE SCALE GENOMIC DNA]</scope>
</reference>